<dbReference type="GO" id="GO:0016020">
    <property type="term" value="C:membrane"/>
    <property type="evidence" value="ECO:0007669"/>
    <property type="project" value="GOC"/>
</dbReference>
<dbReference type="Proteomes" id="UP000006253">
    <property type="component" value="Unassembled WGS sequence"/>
</dbReference>
<keyword evidence="1" id="KW-0472">Membrane</keyword>
<gene>
    <name evidence="2" type="ORF">LEP1GSC081_1765</name>
</gene>
<accession>A0A0E2B0F5</accession>
<organism evidence="2 3">
    <name type="scientific">Leptospira kirschneri str. H1</name>
    <dbReference type="NCBI Taxonomy" id="1049966"/>
    <lineage>
        <taxon>Bacteria</taxon>
        <taxon>Pseudomonadati</taxon>
        <taxon>Spirochaetota</taxon>
        <taxon>Spirochaetia</taxon>
        <taxon>Leptospirales</taxon>
        <taxon>Leptospiraceae</taxon>
        <taxon>Leptospira</taxon>
    </lineage>
</organism>
<name>A0A0E2B0F5_9LEPT</name>
<proteinExistence type="predicted"/>
<dbReference type="GO" id="GO:0046521">
    <property type="term" value="P:sphingoid catabolic process"/>
    <property type="evidence" value="ECO:0007669"/>
    <property type="project" value="TreeGrafter"/>
</dbReference>
<dbReference type="Pfam" id="PF06127">
    <property type="entry name" value="Mpo1-like"/>
    <property type="match status" value="1"/>
</dbReference>
<evidence type="ECO:0000313" key="2">
    <source>
        <dbReference type="EMBL" id="EKO14710.1"/>
    </source>
</evidence>
<comment type="caution">
    <text evidence="2">The sequence shown here is derived from an EMBL/GenBank/DDBJ whole genome shotgun (WGS) entry which is preliminary data.</text>
</comment>
<feature type="transmembrane region" description="Helical" evidence="1">
    <location>
        <begin position="23"/>
        <end position="42"/>
    </location>
</feature>
<dbReference type="EMBL" id="AHMY02000051">
    <property type="protein sequence ID" value="EKO14710.1"/>
    <property type="molecule type" value="Genomic_DNA"/>
</dbReference>
<sequence length="163" mass="18759">MKSVETWLDEYGESHQNPINKNIHWICVPSIYFTVVGLLWAIPVPSIFLSVPYLNFATIALVLALVFYIRLSPTLAFGMLILSSLMMYLIILLQRTLLPIMIGNYSYGILEFSITIFVLAWIGQFIGHQIEGKKPSFFKDLQFLMIGPIWLLGFIYKKMKIAY</sequence>
<feature type="transmembrane region" description="Helical" evidence="1">
    <location>
        <begin position="49"/>
        <end position="69"/>
    </location>
</feature>
<protein>
    <submittedName>
        <fullName evidence="2">PF06127 family protein</fullName>
    </submittedName>
</protein>
<dbReference type="GeneID" id="34316520"/>
<feature type="transmembrane region" description="Helical" evidence="1">
    <location>
        <begin position="105"/>
        <end position="126"/>
    </location>
</feature>
<evidence type="ECO:0000256" key="1">
    <source>
        <dbReference type="SAM" id="Phobius"/>
    </source>
</evidence>
<reference evidence="2 3" key="1">
    <citation type="submission" date="2012-10" db="EMBL/GenBank/DDBJ databases">
        <authorList>
            <person name="Harkins D.M."/>
            <person name="Durkin A.S."/>
            <person name="Brinkac L.M."/>
            <person name="Selengut J.D."/>
            <person name="Sanka R."/>
            <person name="DePew J."/>
            <person name="Purushe J."/>
            <person name="Peacock S.J."/>
            <person name="Thaipadungpanit J."/>
            <person name="Wuthiekanun V.W."/>
            <person name="Day N.P."/>
            <person name="Vinetz J.M."/>
            <person name="Sutton G.G."/>
            <person name="Nelson W.C."/>
            <person name="Fouts D.E."/>
        </authorList>
    </citation>
    <scope>NUCLEOTIDE SEQUENCE [LARGE SCALE GENOMIC DNA]</scope>
    <source>
        <strain evidence="2 3">H1</strain>
    </source>
</reference>
<dbReference type="RefSeq" id="WP_004751979.1">
    <property type="nucleotide sequence ID" value="NZ_AHMY02000051.1"/>
</dbReference>
<feature type="transmembrane region" description="Helical" evidence="1">
    <location>
        <begin position="138"/>
        <end position="156"/>
    </location>
</feature>
<feature type="transmembrane region" description="Helical" evidence="1">
    <location>
        <begin position="75"/>
        <end position="93"/>
    </location>
</feature>
<keyword evidence="1" id="KW-1133">Transmembrane helix</keyword>
<dbReference type="InterPro" id="IPR009305">
    <property type="entry name" value="Mpo1-like"/>
</dbReference>
<keyword evidence="1" id="KW-0812">Transmembrane</keyword>
<dbReference type="PANTHER" id="PTHR28026:SF9">
    <property type="entry name" value="2-HYDROXY-PALMITIC ACID DIOXYGENASE MPO1"/>
    <property type="match status" value="1"/>
</dbReference>
<evidence type="ECO:0000313" key="3">
    <source>
        <dbReference type="Proteomes" id="UP000006253"/>
    </source>
</evidence>
<dbReference type="PANTHER" id="PTHR28026">
    <property type="entry name" value="DUF962 DOMAIN PROTEIN (AFU_ORTHOLOGUE AFUA_8G05310)"/>
    <property type="match status" value="1"/>
</dbReference>
<dbReference type="AlphaFoldDB" id="A0A0E2B0F5"/>